<name>A0A2Z7D003_9LAMI</name>
<reference evidence="1 2" key="1">
    <citation type="journal article" date="2015" name="Proc. Natl. Acad. Sci. U.S.A.">
        <title>The resurrection genome of Boea hygrometrica: A blueprint for survival of dehydration.</title>
        <authorList>
            <person name="Xiao L."/>
            <person name="Yang G."/>
            <person name="Zhang L."/>
            <person name="Yang X."/>
            <person name="Zhao S."/>
            <person name="Ji Z."/>
            <person name="Zhou Q."/>
            <person name="Hu M."/>
            <person name="Wang Y."/>
            <person name="Chen M."/>
            <person name="Xu Y."/>
            <person name="Jin H."/>
            <person name="Xiao X."/>
            <person name="Hu G."/>
            <person name="Bao F."/>
            <person name="Hu Y."/>
            <person name="Wan P."/>
            <person name="Li L."/>
            <person name="Deng X."/>
            <person name="Kuang T."/>
            <person name="Xiang C."/>
            <person name="Zhu J.K."/>
            <person name="Oliver M.J."/>
            <person name="He Y."/>
        </authorList>
    </citation>
    <scope>NUCLEOTIDE SEQUENCE [LARGE SCALE GENOMIC DNA]</scope>
    <source>
        <strain evidence="2">cv. XS01</strain>
    </source>
</reference>
<proteinExistence type="predicted"/>
<evidence type="ECO:0000313" key="2">
    <source>
        <dbReference type="Proteomes" id="UP000250235"/>
    </source>
</evidence>
<dbReference type="AlphaFoldDB" id="A0A2Z7D003"/>
<evidence type="ECO:0000313" key="1">
    <source>
        <dbReference type="EMBL" id="KZV52525.1"/>
    </source>
</evidence>
<gene>
    <name evidence="1" type="ORF">F511_26355</name>
</gene>
<protein>
    <submittedName>
        <fullName evidence="1">Uncharacterized protein</fullName>
    </submittedName>
</protein>
<keyword evidence="2" id="KW-1185">Reference proteome</keyword>
<dbReference type="Proteomes" id="UP000250235">
    <property type="component" value="Unassembled WGS sequence"/>
</dbReference>
<sequence>MQSGDFNQCEGYSNPFLGSASSSSPLMVDSNVVPIVFAPSASNDASERFENICIGIYGHFVTQPAVFLQLY</sequence>
<dbReference type="EMBL" id="KQ991046">
    <property type="protein sequence ID" value="KZV52525.1"/>
    <property type="molecule type" value="Genomic_DNA"/>
</dbReference>
<organism evidence="1 2">
    <name type="scientific">Dorcoceras hygrometricum</name>
    <dbReference type="NCBI Taxonomy" id="472368"/>
    <lineage>
        <taxon>Eukaryota</taxon>
        <taxon>Viridiplantae</taxon>
        <taxon>Streptophyta</taxon>
        <taxon>Embryophyta</taxon>
        <taxon>Tracheophyta</taxon>
        <taxon>Spermatophyta</taxon>
        <taxon>Magnoliopsida</taxon>
        <taxon>eudicotyledons</taxon>
        <taxon>Gunneridae</taxon>
        <taxon>Pentapetalae</taxon>
        <taxon>asterids</taxon>
        <taxon>lamiids</taxon>
        <taxon>Lamiales</taxon>
        <taxon>Gesneriaceae</taxon>
        <taxon>Didymocarpoideae</taxon>
        <taxon>Trichosporeae</taxon>
        <taxon>Loxocarpinae</taxon>
        <taxon>Dorcoceras</taxon>
    </lineage>
</organism>
<accession>A0A2Z7D003</accession>